<feature type="domain" description="Ribulose bisphosphate carboxylase large subunit ferrodoxin-like N-terminal" evidence="2">
    <location>
        <begin position="2"/>
        <end position="95"/>
    </location>
</feature>
<dbReference type="Proteomes" id="UP000070195">
    <property type="component" value="Unassembled WGS sequence"/>
</dbReference>
<evidence type="ECO:0000259" key="2">
    <source>
        <dbReference type="Pfam" id="PF02788"/>
    </source>
</evidence>
<name>A0A133U9C5_9EURY</name>
<dbReference type="PANTHER" id="PTHR42704:SF17">
    <property type="entry name" value="RIBULOSE BISPHOSPHATE CARBOXYLASE LARGE CHAIN"/>
    <property type="match status" value="1"/>
</dbReference>
<evidence type="ECO:0000313" key="3">
    <source>
        <dbReference type="EMBL" id="KXA90802.1"/>
    </source>
</evidence>
<dbReference type="InterPro" id="IPR033966">
    <property type="entry name" value="RuBisCO"/>
</dbReference>
<feature type="domain" description="Ribulose bisphosphate carboxylase large subunit C-terminal" evidence="1">
    <location>
        <begin position="298"/>
        <end position="385"/>
    </location>
</feature>
<comment type="caution">
    <text evidence="3">The sequence shown here is derived from an EMBL/GenBank/DDBJ whole genome shotgun (WGS) entry which is preliminary data.</text>
</comment>
<dbReference type="PANTHER" id="PTHR42704">
    <property type="entry name" value="RIBULOSE BISPHOSPHATE CARBOXYLASE"/>
    <property type="match status" value="1"/>
</dbReference>
<dbReference type="Pfam" id="PF00016">
    <property type="entry name" value="RuBisCO_large"/>
    <property type="match status" value="2"/>
</dbReference>
<dbReference type="InterPro" id="IPR000685">
    <property type="entry name" value="RuBisCO_lsu_C"/>
</dbReference>
<dbReference type="InterPro" id="IPR036376">
    <property type="entry name" value="RuBisCO_lsu_C_sf"/>
</dbReference>
<dbReference type="InterPro" id="IPR036422">
    <property type="entry name" value="RuBisCO_lsu_N_sf"/>
</dbReference>
<dbReference type="GO" id="GO:0015977">
    <property type="term" value="P:carbon fixation"/>
    <property type="evidence" value="ECO:0007669"/>
    <property type="project" value="InterPro"/>
</dbReference>
<dbReference type="InterPro" id="IPR017443">
    <property type="entry name" value="RuBisCO_lsu_fd_N"/>
</dbReference>
<accession>A0A133U9C5</accession>
<dbReference type="Gene3D" id="3.20.20.110">
    <property type="entry name" value="Ribulose bisphosphate carboxylase, large subunit, C-terminal domain"/>
    <property type="match status" value="1"/>
</dbReference>
<evidence type="ECO:0000259" key="1">
    <source>
        <dbReference type="Pfam" id="PF00016"/>
    </source>
</evidence>
<protein>
    <submittedName>
        <fullName evidence="3">Ribulose 1,5-bisphosphate carboxylase</fullName>
    </submittedName>
</protein>
<dbReference type="CDD" id="cd08205">
    <property type="entry name" value="RuBisCO_IV_RLP"/>
    <property type="match status" value="1"/>
</dbReference>
<organism evidence="3 4">
    <name type="scientific">candidate division MSBL1 archaeon SCGC-AAA259D18</name>
    <dbReference type="NCBI Taxonomy" id="1698262"/>
    <lineage>
        <taxon>Archaea</taxon>
        <taxon>Methanobacteriati</taxon>
        <taxon>Methanobacteriota</taxon>
        <taxon>candidate division MSBL1</taxon>
    </lineage>
</organism>
<reference evidence="3 4" key="1">
    <citation type="journal article" date="2016" name="Sci. Rep.">
        <title>Metabolic traits of an uncultured archaeal lineage -MSBL1- from brine pools of the Red Sea.</title>
        <authorList>
            <person name="Mwirichia R."/>
            <person name="Alam I."/>
            <person name="Rashid M."/>
            <person name="Vinu M."/>
            <person name="Ba-Alawi W."/>
            <person name="Anthony Kamau A."/>
            <person name="Kamanda Ngugi D."/>
            <person name="Goker M."/>
            <person name="Klenk H.P."/>
            <person name="Bajic V."/>
            <person name="Stingl U."/>
        </authorList>
    </citation>
    <scope>NUCLEOTIDE SEQUENCE [LARGE SCALE GENOMIC DNA]</scope>
    <source>
        <strain evidence="3">SCGC-AAA259D18</strain>
    </source>
</reference>
<dbReference type="Pfam" id="PF02788">
    <property type="entry name" value="RuBisCO_large_N"/>
    <property type="match status" value="1"/>
</dbReference>
<dbReference type="SFLD" id="SFLDS00014">
    <property type="entry name" value="RuBisCO"/>
    <property type="match status" value="1"/>
</dbReference>
<dbReference type="SUPFAM" id="SSF54966">
    <property type="entry name" value="RuBisCO, large subunit, small (N-terminal) domain"/>
    <property type="match status" value="1"/>
</dbReference>
<keyword evidence="4" id="KW-1185">Reference proteome</keyword>
<dbReference type="Gene3D" id="3.30.70.150">
    <property type="entry name" value="RuBisCO large subunit, N-terminal domain"/>
    <property type="match status" value="1"/>
</dbReference>
<evidence type="ECO:0000313" key="4">
    <source>
        <dbReference type="Proteomes" id="UP000070195"/>
    </source>
</evidence>
<proteinExistence type="predicted"/>
<sequence length="410" mass="45230">RQLAFEQTTGTWVELPVETEELKKKYTGKISGVHETPDYEYEMPEEVDKRNYVVNLEFPVENVKGQIPMMLSTIAGNITLLGEIKLLDVSFPEAYLEDFKGPSFGVEGLRDMLDVPERPLVCNMTKPDTGFPPEVGADLFYKAALGGCDIVKDDELLGDPNYCKVEDRVSAYMEKADQVKEETGEETIYTVNVTDRSSKAIEKAQKAVDMGVNGLMINTFTAGFSTAREIAEDPSLDVPLLGHLDFSGAVYESPKIGVSSPLYLGKLQRLAGIDMAIVPSPYGKFPFLPKKYFQVHFAFNSDWKHINRTWSMPAAGMHPGIVPITINDIGHDCIISAGGAVHGHPMGSVAGGKALRQAVDASVEGVPIKEYAEDHEELKAAIEKWGIATEDTDMYLEDVLKVKERKTETE</sequence>
<dbReference type="GO" id="GO:0000287">
    <property type="term" value="F:magnesium ion binding"/>
    <property type="evidence" value="ECO:0007669"/>
    <property type="project" value="InterPro"/>
</dbReference>
<dbReference type="AlphaFoldDB" id="A0A133U9C5"/>
<dbReference type="EMBL" id="LHXM01000052">
    <property type="protein sequence ID" value="KXA90802.1"/>
    <property type="molecule type" value="Genomic_DNA"/>
</dbReference>
<feature type="non-terminal residue" evidence="3">
    <location>
        <position position="1"/>
    </location>
</feature>
<dbReference type="GO" id="GO:0016984">
    <property type="term" value="F:ribulose-bisphosphate carboxylase activity"/>
    <property type="evidence" value="ECO:0007669"/>
    <property type="project" value="InterPro"/>
</dbReference>
<dbReference type="SFLD" id="SFLDG00301">
    <property type="entry name" value="RuBisCO-like_proteins"/>
    <property type="match status" value="1"/>
</dbReference>
<dbReference type="SUPFAM" id="SSF51649">
    <property type="entry name" value="RuBisCo, C-terminal domain"/>
    <property type="match status" value="1"/>
</dbReference>
<gene>
    <name evidence="3" type="ORF">AKJ63_02195</name>
</gene>
<feature type="domain" description="Ribulose bisphosphate carboxylase large subunit C-terminal" evidence="1">
    <location>
        <begin position="105"/>
        <end position="275"/>
    </location>
</feature>